<dbReference type="InterPro" id="IPR000914">
    <property type="entry name" value="SBP_5_dom"/>
</dbReference>
<dbReference type="AlphaFoldDB" id="A0A1I3MVS0"/>
<dbReference type="InterPro" id="IPR030678">
    <property type="entry name" value="Peptide/Ni-bd"/>
</dbReference>
<dbReference type="PANTHER" id="PTHR30290">
    <property type="entry name" value="PERIPLASMIC BINDING COMPONENT OF ABC TRANSPORTER"/>
    <property type="match status" value="1"/>
</dbReference>
<protein>
    <submittedName>
        <fullName evidence="5">Microcin C transport system substrate-binding protein</fullName>
    </submittedName>
</protein>
<evidence type="ECO:0000256" key="2">
    <source>
        <dbReference type="ARBA" id="ARBA00005695"/>
    </source>
</evidence>
<dbReference type="PANTHER" id="PTHR30290:SF64">
    <property type="entry name" value="ABC TRANSPORTER PERIPLASMIC BINDING PROTEIN"/>
    <property type="match status" value="1"/>
</dbReference>
<accession>A0A1I3MVS0</accession>
<dbReference type="SUPFAM" id="SSF53850">
    <property type="entry name" value="Periplasmic binding protein-like II"/>
    <property type="match status" value="1"/>
</dbReference>
<dbReference type="RefSeq" id="WP_420492457.1">
    <property type="nucleotide sequence ID" value="NZ_FORF01000009.1"/>
</dbReference>
<comment type="similarity">
    <text evidence="2">Belongs to the bacterial solute-binding protein 5 family.</text>
</comment>
<dbReference type="Proteomes" id="UP000242763">
    <property type="component" value="Unassembled WGS sequence"/>
</dbReference>
<dbReference type="STRING" id="1121003.SAMN03080618_01907"/>
<dbReference type="Pfam" id="PF00496">
    <property type="entry name" value="SBP_bac_5"/>
    <property type="match status" value="1"/>
</dbReference>
<feature type="domain" description="Solute-binding protein family 5" evidence="4">
    <location>
        <begin position="112"/>
        <end position="521"/>
    </location>
</feature>
<dbReference type="Gene3D" id="3.40.190.10">
    <property type="entry name" value="Periplasmic binding protein-like II"/>
    <property type="match status" value="1"/>
</dbReference>
<organism evidence="5 6">
    <name type="scientific">Aquamicrobium aerolatum DSM 21857</name>
    <dbReference type="NCBI Taxonomy" id="1121003"/>
    <lineage>
        <taxon>Bacteria</taxon>
        <taxon>Pseudomonadati</taxon>
        <taxon>Pseudomonadota</taxon>
        <taxon>Alphaproteobacteria</taxon>
        <taxon>Hyphomicrobiales</taxon>
        <taxon>Phyllobacteriaceae</taxon>
        <taxon>Aerobium</taxon>
    </lineage>
</organism>
<gene>
    <name evidence="5" type="ORF">SAMN03080618_01907</name>
</gene>
<dbReference type="PIRSF" id="PIRSF002741">
    <property type="entry name" value="MppA"/>
    <property type="match status" value="1"/>
</dbReference>
<evidence type="ECO:0000256" key="1">
    <source>
        <dbReference type="ARBA" id="ARBA00004418"/>
    </source>
</evidence>
<reference evidence="6" key="1">
    <citation type="submission" date="2016-10" db="EMBL/GenBank/DDBJ databases">
        <authorList>
            <person name="Varghese N."/>
            <person name="Submissions S."/>
        </authorList>
    </citation>
    <scope>NUCLEOTIDE SEQUENCE [LARGE SCALE GENOMIC DNA]</scope>
    <source>
        <strain evidence="6">DSM 21857</strain>
    </source>
</reference>
<name>A0A1I3MVS0_9HYPH</name>
<evidence type="ECO:0000256" key="3">
    <source>
        <dbReference type="ARBA" id="ARBA00022729"/>
    </source>
</evidence>
<dbReference type="CDD" id="cd08497">
    <property type="entry name" value="MbnE-like"/>
    <property type="match status" value="1"/>
</dbReference>
<keyword evidence="6" id="KW-1185">Reference proteome</keyword>
<dbReference type="Gene3D" id="3.10.105.10">
    <property type="entry name" value="Dipeptide-binding Protein, Domain 3"/>
    <property type="match status" value="1"/>
</dbReference>
<evidence type="ECO:0000313" key="5">
    <source>
        <dbReference type="EMBL" id="SFJ01087.1"/>
    </source>
</evidence>
<dbReference type="GO" id="GO:1904680">
    <property type="term" value="F:peptide transmembrane transporter activity"/>
    <property type="evidence" value="ECO:0007669"/>
    <property type="project" value="TreeGrafter"/>
</dbReference>
<evidence type="ECO:0000259" key="4">
    <source>
        <dbReference type="Pfam" id="PF00496"/>
    </source>
</evidence>
<keyword evidence="3" id="KW-0732">Signal</keyword>
<dbReference type="GO" id="GO:0015833">
    <property type="term" value="P:peptide transport"/>
    <property type="evidence" value="ECO:0007669"/>
    <property type="project" value="TreeGrafter"/>
</dbReference>
<proteinExistence type="inferred from homology"/>
<sequence>MAQMVFRGLTASALAVVGLLAISGIAGAVEWRSTSSLINPEAETTPFERYDHVNPDAPKGGQFNTIVMGTFDSFNPFIVRGTAAAGLTLFGGILWDTLMQQSLSDPGTSHGLIADAFKYPEDFSSATYRIDQRARWHDGQPITAEDVVWSFDMLKQHSQMHNRYYANVTEAVAISDHEVEFKFDQTGNRELPHIMGDLPVLPKHWWEGTDAQGRKRDFTKPTLEKPLGSGPYRIASFRAGSDITWERVEDYWASSIPVNIGRNNFGARRFTYIQDENAMWQAFTKGGLQDIRLENRASRWATEYKFPAFERGDVLKRTYKSTAGEPMQGFVLNTRKPQFQDRRVREALTLAYDFDSLNRLQFHGLYQRTTSFFQGTELASSGVPQGLELEILETVRDDVPAELFTQPFTLPVYDSAQSQRQHLRRASELLAEAGWHAKGGRLLNDRGEPFRIEFLSANADSERTTGAYINALRRLGIDATLRIIDTSQYVNRVRDYDYDVITGLLMQSQSPGNEQREFWSSQAADMPDTRNYAGIKNPAVDKLVERVIFAKDREELVAATHALDRVLLWEYYYVPQYNNAEIWVAYWNKFGIPETQPSYVGVDVDSWWILKDREALIDSTYSDEKAN</sequence>
<dbReference type="InterPro" id="IPR039424">
    <property type="entry name" value="SBP_5"/>
</dbReference>
<comment type="subcellular location">
    <subcellularLocation>
        <location evidence="1">Periplasm</location>
    </subcellularLocation>
</comment>
<dbReference type="EMBL" id="FORF01000009">
    <property type="protein sequence ID" value="SFJ01087.1"/>
    <property type="molecule type" value="Genomic_DNA"/>
</dbReference>
<dbReference type="GO" id="GO:0043190">
    <property type="term" value="C:ATP-binding cassette (ABC) transporter complex"/>
    <property type="evidence" value="ECO:0007669"/>
    <property type="project" value="InterPro"/>
</dbReference>
<dbReference type="GO" id="GO:0030288">
    <property type="term" value="C:outer membrane-bounded periplasmic space"/>
    <property type="evidence" value="ECO:0007669"/>
    <property type="project" value="TreeGrafter"/>
</dbReference>
<evidence type="ECO:0000313" key="6">
    <source>
        <dbReference type="Proteomes" id="UP000242763"/>
    </source>
</evidence>
<dbReference type="GO" id="GO:0042884">
    <property type="term" value="P:microcin transport"/>
    <property type="evidence" value="ECO:0007669"/>
    <property type="project" value="TreeGrafter"/>
</dbReference>